<dbReference type="RefSeq" id="WP_069936166.1">
    <property type="nucleotide sequence ID" value="NZ_MEHJ01000002.1"/>
</dbReference>
<dbReference type="Gene3D" id="2.160.20.80">
    <property type="entry name" value="E3 ubiquitin-protein ligase SopA"/>
    <property type="match status" value="1"/>
</dbReference>
<keyword evidence="1" id="KW-0472">Membrane</keyword>
<dbReference type="InterPro" id="IPR001646">
    <property type="entry name" value="5peptide_repeat"/>
</dbReference>
<evidence type="ECO:0000313" key="3">
    <source>
        <dbReference type="Proteomes" id="UP000095759"/>
    </source>
</evidence>
<keyword evidence="1" id="KW-0812">Transmembrane</keyword>
<protein>
    <recommendedName>
        <fullName evidence="4">Metal transporter</fullName>
    </recommendedName>
</protein>
<name>A0A1E5NYZ3_9ACTN</name>
<evidence type="ECO:0008006" key="4">
    <source>
        <dbReference type="Google" id="ProtNLM"/>
    </source>
</evidence>
<reference evidence="2 3" key="1">
    <citation type="submission" date="2016-08" db="EMBL/GenBank/DDBJ databases">
        <title>Complete genome sequence of Streptomyces agglomeratus strain 6-3-2, a novel anti-MRSA actinomycete isolated from Wuli of Tebit, China.</title>
        <authorList>
            <person name="Chen X."/>
        </authorList>
    </citation>
    <scope>NUCLEOTIDE SEQUENCE [LARGE SCALE GENOMIC DNA]</scope>
    <source>
        <strain evidence="2 3">6-3-2</strain>
    </source>
</reference>
<keyword evidence="3" id="KW-1185">Reference proteome</keyword>
<sequence length="502" mass="55182">MTGGGAPPDWEFCGQEADPATDPIGCRGIRLDDRTACLAHLPPHEQEQYLARLAREPSIDHPNIDHRGTTFTEELLERLLQAVQDSTGCSVFGTAQFSGATFSGKASFTKTTFSGDALFHGATFSTQEFGPLACKGQLDLSDAVFRGPVTIEAAARSLKCWRTRWESAAGMRLRYAKVDLTDALPEVSLSITSRPTELEGVEEEVLKALRLEYAKDIKVDEKRLDEGGRPLVRIRSLSGVDAGRLALNDVDLAPCRFTGAVHLDQLSLGHVTFEPSPKGVRGWRWRPVYWRLRPTLIEEHYWRASKPSTGWKPAPPGGTIAKPSGLAPLYRQLRKALEDAKNQPDSAGFYYGEMEMRRLTHHRPLFERALLWVYWKVSGYGMSALRALVSLLLAIGLTVVLLMWVGLPATPRTQGPVVTTGQNFVATTVNPGPGGAAPRPIDEWFTPGRAEKAGRTALNSVLFRSAGQGLTVPGTYIEMTCRLVEPVLLALFLLAVRGRVKR</sequence>
<dbReference type="Pfam" id="PF13576">
    <property type="entry name" value="Pentapeptide_3"/>
    <property type="match status" value="1"/>
</dbReference>
<dbReference type="EMBL" id="MEHJ01000002">
    <property type="protein sequence ID" value="OEJ21535.1"/>
    <property type="molecule type" value="Genomic_DNA"/>
</dbReference>
<feature type="transmembrane region" description="Helical" evidence="1">
    <location>
        <begin position="384"/>
        <end position="407"/>
    </location>
</feature>
<accession>A0A1E5NYZ3</accession>
<dbReference type="Proteomes" id="UP000095759">
    <property type="component" value="Unassembled WGS sequence"/>
</dbReference>
<dbReference type="AlphaFoldDB" id="A0A1E5NYZ3"/>
<comment type="caution">
    <text evidence="2">The sequence shown here is derived from an EMBL/GenBank/DDBJ whole genome shotgun (WGS) entry which is preliminary data.</text>
</comment>
<evidence type="ECO:0000313" key="2">
    <source>
        <dbReference type="EMBL" id="OEJ21535.1"/>
    </source>
</evidence>
<evidence type="ECO:0000256" key="1">
    <source>
        <dbReference type="SAM" id="Phobius"/>
    </source>
</evidence>
<proteinExistence type="predicted"/>
<organism evidence="2 3">
    <name type="scientific">Streptomyces agglomeratus</name>
    <dbReference type="NCBI Taxonomy" id="285458"/>
    <lineage>
        <taxon>Bacteria</taxon>
        <taxon>Bacillati</taxon>
        <taxon>Actinomycetota</taxon>
        <taxon>Actinomycetes</taxon>
        <taxon>Kitasatosporales</taxon>
        <taxon>Streptomycetaceae</taxon>
        <taxon>Streptomyces</taxon>
    </lineage>
</organism>
<keyword evidence="1" id="KW-1133">Transmembrane helix</keyword>
<gene>
    <name evidence="2" type="ORF">AS594_39025</name>
</gene>